<proteinExistence type="predicted"/>
<dbReference type="AlphaFoldDB" id="A0A2S9KA36"/>
<comment type="caution">
    <text evidence="1">The sequence shown here is derived from an EMBL/GenBank/DDBJ whole genome shotgun (WGS) entry which is preliminary data.</text>
</comment>
<gene>
    <name evidence="1" type="ORF">C6P61_17440</name>
</gene>
<reference evidence="1 2" key="1">
    <citation type="submission" date="2018-03" db="EMBL/GenBank/DDBJ databases">
        <title>Comparative genomics illustrates the genes involved in a hyperalkaliphilic mechanisms of Serpentinomonas isolated from highly-alkaline calcium-rich serpentinized springs.</title>
        <authorList>
            <person name="Suzuki S."/>
            <person name="Ishii S."/>
            <person name="Walworth N."/>
            <person name="Bird L."/>
            <person name="Kuenen J.G."/>
            <person name="Nealson K.H."/>
        </authorList>
    </citation>
    <scope>NUCLEOTIDE SEQUENCE [LARGE SCALE GENOMIC DNA]</scope>
    <source>
        <strain evidence="1 2">83</strain>
    </source>
</reference>
<protein>
    <submittedName>
        <fullName evidence="1">Replication protein</fullName>
    </submittedName>
</protein>
<keyword evidence="2" id="KW-1185">Reference proteome</keyword>
<dbReference type="EMBL" id="PVLR01000090">
    <property type="protein sequence ID" value="PRD67252.1"/>
    <property type="molecule type" value="Genomic_DNA"/>
</dbReference>
<sequence>MALPLRKTGPIETPLEHFELLHTPDQYGTAILWERHGLGKRWHKLAPDDPYIPALLRAQIGTRDGFITVNEFRYWRQVDNLKSLRALYVDIDRFLTLEDIADALHDAKLPWPSLIVWSGRGVHLYWLHAPMPAQVLPVWQRCQDVIIKALLFAGADPAAKDCARLLRLSGTINAKNGAVVQGHIYDPEPWNWHSLCDEILGPRVEPKAAKVLDLATARADRGQRLRTGSIYDWWHLVYRDLLVIAEQHWFGGIPEGHRDQFLFLSSVALSWFAHPSTLEVELTRRARTWTPGLNAAEVRAAIQPSIKRAQKAAAGETVLWAGQQRDPRYWYKRETLHGLMAPLIGAELAPTLRAIVSDEIREQHKRETDAKRDRVNEGRYTLKRDEYEGNAEQKRATARLLRAQGKTWAEVAQAVGYKDANSARVACR</sequence>
<dbReference type="OrthoDB" id="6008408at2"/>
<evidence type="ECO:0000313" key="2">
    <source>
        <dbReference type="Proteomes" id="UP000238326"/>
    </source>
</evidence>
<name>A0A2S9KA36_9BURK</name>
<evidence type="ECO:0000313" key="1">
    <source>
        <dbReference type="EMBL" id="PRD67252.1"/>
    </source>
</evidence>
<dbReference type="Proteomes" id="UP000238326">
    <property type="component" value="Unassembled WGS sequence"/>
</dbReference>
<organism evidence="1 2">
    <name type="scientific">Malikia spinosa</name>
    <dbReference type="NCBI Taxonomy" id="86180"/>
    <lineage>
        <taxon>Bacteria</taxon>
        <taxon>Pseudomonadati</taxon>
        <taxon>Pseudomonadota</taxon>
        <taxon>Betaproteobacteria</taxon>
        <taxon>Burkholderiales</taxon>
        <taxon>Comamonadaceae</taxon>
        <taxon>Malikia</taxon>
    </lineage>
</organism>
<dbReference type="RefSeq" id="WP_105731158.1">
    <property type="nucleotide sequence ID" value="NZ_PVLR01000090.1"/>
</dbReference>
<accession>A0A2S9KA36</accession>